<dbReference type="AlphaFoldDB" id="A0A6H1Z9F5"/>
<dbReference type="Pfam" id="PF04321">
    <property type="entry name" value="RmlD_sub_bind"/>
    <property type="match status" value="1"/>
</dbReference>
<protein>
    <submittedName>
        <fullName evidence="2">Putative dTDP-4-dehydrorhamnose reductase</fullName>
    </submittedName>
</protein>
<proteinExistence type="predicted"/>
<dbReference type="Gene3D" id="3.40.50.720">
    <property type="entry name" value="NAD(P)-binding Rossmann-like Domain"/>
    <property type="match status" value="1"/>
</dbReference>
<evidence type="ECO:0000313" key="2">
    <source>
        <dbReference type="EMBL" id="QJA44536.1"/>
    </source>
</evidence>
<evidence type="ECO:0000259" key="1">
    <source>
        <dbReference type="Pfam" id="PF04321"/>
    </source>
</evidence>
<accession>A0A6H1Z9F5</accession>
<dbReference type="GO" id="GO:0006556">
    <property type="term" value="P:S-adenosylmethionine biosynthetic process"/>
    <property type="evidence" value="ECO:0007669"/>
    <property type="project" value="TreeGrafter"/>
</dbReference>
<dbReference type="EMBL" id="MT144598">
    <property type="protein sequence ID" value="QJH94252.1"/>
    <property type="molecule type" value="Genomic_DNA"/>
</dbReference>
<dbReference type="PANTHER" id="PTHR10491">
    <property type="entry name" value="DTDP-4-DEHYDRORHAMNOSE REDUCTASE"/>
    <property type="match status" value="1"/>
</dbReference>
<gene>
    <name evidence="2" type="ORF">TM448A00111_0039</name>
    <name evidence="3" type="ORF">TM448B00196_0039</name>
</gene>
<name>A0A6H1Z9F5_9ZZZZ</name>
<dbReference type="InterPro" id="IPR036291">
    <property type="entry name" value="NAD(P)-bd_dom_sf"/>
</dbReference>
<dbReference type="SUPFAM" id="SSF51735">
    <property type="entry name" value="NAD(P)-binding Rossmann-fold domains"/>
    <property type="match status" value="1"/>
</dbReference>
<dbReference type="GO" id="GO:0048270">
    <property type="term" value="F:methionine adenosyltransferase regulator activity"/>
    <property type="evidence" value="ECO:0007669"/>
    <property type="project" value="TreeGrafter"/>
</dbReference>
<dbReference type="Gene3D" id="3.90.25.10">
    <property type="entry name" value="UDP-galactose 4-epimerase, domain 1"/>
    <property type="match status" value="1"/>
</dbReference>
<dbReference type="PANTHER" id="PTHR10491:SF4">
    <property type="entry name" value="METHIONINE ADENOSYLTRANSFERASE 2 SUBUNIT BETA"/>
    <property type="match status" value="1"/>
</dbReference>
<sequence>MGSSLVRYAQEYGFDPIGTYFNSLNFARSRRHIFMDMRFPDNRISDMQPYAVFIPAGNHNVDWCEQNEDEAFRINVLGIENVLEAAKGSKIVFYSSSYVFPGNQMAWGEDEATSPRSVYGKHKVLVESEIKRGLIIRTIGVFGMDRKNFVSQMVRKAKMGEEAVVPDDQWVNPISDFELAKASFELLLQGATGIVHVAGGIYYTKYQWAKFALETLGYRTDLLRGVPTSELNQIAPRPLGGGLRTYRMSKEFGMDAPYPQKSLELLHGYFDRL</sequence>
<feature type="domain" description="RmlD-like substrate binding" evidence="1">
    <location>
        <begin position="41"/>
        <end position="263"/>
    </location>
</feature>
<dbReference type="EMBL" id="MT143977">
    <property type="protein sequence ID" value="QJA44536.1"/>
    <property type="molecule type" value="Genomic_DNA"/>
</dbReference>
<dbReference type="GO" id="GO:0048269">
    <property type="term" value="C:methionine adenosyltransferase complex"/>
    <property type="evidence" value="ECO:0007669"/>
    <property type="project" value="TreeGrafter"/>
</dbReference>
<evidence type="ECO:0000313" key="3">
    <source>
        <dbReference type="EMBL" id="QJH94252.1"/>
    </source>
</evidence>
<dbReference type="InterPro" id="IPR005913">
    <property type="entry name" value="dTDP_dehydrorham_reduct"/>
</dbReference>
<dbReference type="InterPro" id="IPR029903">
    <property type="entry name" value="RmlD-like-bd"/>
</dbReference>
<organism evidence="2">
    <name type="scientific">viral metagenome</name>
    <dbReference type="NCBI Taxonomy" id="1070528"/>
    <lineage>
        <taxon>unclassified sequences</taxon>
        <taxon>metagenomes</taxon>
        <taxon>organismal metagenomes</taxon>
    </lineage>
</organism>
<reference evidence="2" key="1">
    <citation type="submission" date="2020-03" db="EMBL/GenBank/DDBJ databases">
        <title>The deep terrestrial virosphere.</title>
        <authorList>
            <person name="Holmfeldt K."/>
            <person name="Nilsson E."/>
            <person name="Simone D."/>
            <person name="Lopez-Fernandez M."/>
            <person name="Wu X."/>
            <person name="de Brujin I."/>
            <person name="Lundin D."/>
            <person name="Andersson A."/>
            <person name="Bertilsson S."/>
            <person name="Dopson M."/>
        </authorList>
    </citation>
    <scope>NUCLEOTIDE SEQUENCE</scope>
    <source>
        <strain evidence="2">TM448A00111</strain>
        <strain evidence="3">TM448B00196</strain>
    </source>
</reference>